<dbReference type="GO" id="GO:0003677">
    <property type="term" value="F:DNA binding"/>
    <property type="evidence" value="ECO:0007669"/>
    <property type="project" value="InterPro"/>
</dbReference>
<dbReference type="STRING" id="1131731.BAZO_09511"/>
<proteinExistence type="predicted"/>
<evidence type="ECO:0000313" key="2">
    <source>
        <dbReference type="EMBL" id="EKN67389.1"/>
    </source>
</evidence>
<reference evidence="2 3" key="1">
    <citation type="journal article" date="2012" name="Front. Microbiol.">
        <title>Redundancy and modularity in membrane-associated dissimilatory nitrate reduction in Bacillus.</title>
        <authorList>
            <person name="Heylen K."/>
            <person name="Keltjens J."/>
        </authorList>
    </citation>
    <scope>NUCLEOTIDE SEQUENCE [LARGE SCALE GENOMIC DNA]</scope>
    <source>
        <strain evidence="2 3">LMG 9581</strain>
    </source>
</reference>
<dbReference type="InterPro" id="IPR010982">
    <property type="entry name" value="Lambda_DNA-bd_dom_sf"/>
</dbReference>
<dbReference type="PROSITE" id="PS50943">
    <property type="entry name" value="HTH_CROC1"/>
    <property type="match status" value="1"/>
</dbReference>
<gene>
    <name evidence="2" type="ORF">BAZO_09511</name>
</gene>
<comment type="caution">
    <text evidence="2">The sequence shown here is derived from an EMBL/GenBank/DDBJ whole genome shotgun (WGS) entry which is preliminary data.</text>
</comment>
<dbReference type="CDD" id="cd00093">
    <property type="entry name" value="HTH_XRE"/>
    <property type="match status" value="1"/>
</dbReference>
<dbReference type="InterPro" id="IPR001387">
    <property type="entry name" value="Cro/C1-type_HTH"/>
</dbReference>
<keyword evidence="3" id="KW-1185">Reference proteome</keyword>
<sequence length="92" mass="11091">MYTVNSRLPYNQEFDHRFIKYVRHSRNLTLDRFSPYMGVDKSTIAKLEKGQLDFTPYYETKLKEAIKRLQISNIELVSIRNIIESKERKGYR</sequence>
<feature type="domain" description="HTH cro/C1-type" evidence="1">
    <location>
        <begin position="19"/>
        <end position="51"/>
    </location>
</feature>
<organism evidence="2 3">
    <name type="scientific">Schinkia azotoformans LMG 9581</name>
    <dbReference type="NCBI Taxonomy" id="1131731"/>
    <lineage>
        <taxon>Bacteria</taxon>
        <taxon>Bacillati</taxon>
        <taxon>Bacillota</taxon>
        <taxon>Bacilli</taxon>
        <taxon>Bacillales</taxon>
        <taxon>Bacillaceae</taxon>
        <taxon>Calidifontibacillus/Schinkia group</taxon>
        <taxon>Schinkia</taxon>
    </lineage>
</organism>
<protein>
    <recommendedName>
        <fullName evidence="1">HTH cro/C1-type domain-containing protein</fullName>
    </recommendedName>
</protein>
<dbReference type="PATRIC" id="fig|1131731.3.peg.1993"/>
<dbReference type="RefSeq" id="WP_003331193.1">
    <property type="nucleotide sequence ID" value="NZ_AJLR01000048.1"/>
</dbReference>
<evidence type="ECO:0000313" key="3">
    <source>
        <dbReference type="Proteomes" id="UP000006315"/>
    </source>
</evidence>
<name>K6DGE8_SCHAZ</name>
<dbReference type="AlphaFoldDB" id="K6DGE8"/>
<dbReference type="SUPFAM" id="SSF47413">
    <property type="entry name" value="lambda repressor-like DNA-binding domains"/>
    <property type="match status" value="1"/>
</dbReference>
<accession>K6DGE8</accession>
<dbReference type="Gene3D" id="1.10.260.40">
    <property type="entry name" value="lambda repressor-like DNA-binding domains"/>
    <property type="match status" value="1"/>
</dbReference>
<evidence type="ECO:0000259" key="1">
    <source>
        <dbReference type="PROSITE" id="PS50943"/>
    </source>
</evidence>
<dbReference type="EMBL" id="AJLR01000048">
    <property type="protein sequence ID" value="EKN67389.1"/>
    <property type="molecule type" value="Genomic_DNA"/>
</dbReference>
<dbReference type="Proteomes" id="UP000006315">
    <property type="component" value="Unassembled WGS sequence"/>
</dbReference>